<accession>A0A7W3ITX7</accession>
<sequence length="418" mass="42987">MPPTARPHRPHPLVGAVALLGVLLSAGCTINLPGAARGGSDGPTTQASPAAVASASPSPSAPVATPSPSAATLSWEQVFAQDAGSVVRITTASCDDGTYAASGFAVGPNLVMTAAHVVDGMRVVTVQTPKGDLVRAHVLGYAMNADTALLRTDDDLSATPLPISTAPLAGGADLAVLGYPLGVTDVRIVNGIVSSTDDSVDYPGQHVEHVFTTNASTNGGNSGGPVVDRTGAVIGLVSGGTSWDSEQRPVTGINYVVPPNVLQAKLEAWRGKTPRQPRCEGDVTAPTSSDDLNVTVESTQADAGDIAQSLYLHGESINVGSYATAWSVFTPANQARLGGESGWASGLNTSFWTDLDVTQVSRSGSTAVARATLQTRQDAEYGHNGQTCSVWSMRYTMKLVDGIWLIDRVRPSGSPTAC</sequence>
<dbReference type="EC" id="3.4.21.-" evidence="7"/>
<comment type="subcellular location">
    <subcellularLocation>
        <location evidence="1">Secreted</location>
    </subcellularLocation>
</comment>
<evidence type="ECO:0000256" key="5">
    <source>
        <dbReference type="ARBA" id="ARBA00022801"/>
    </source>
</evidence>
<reference evidence="9 10" key="1">
    <citation type="submission" date="2020-07" db="EMBL/GenBank/DDBJ databases">
        <title>Sequencing the genomes of 1000 actinobacteria strains.</title>
        <authorList>
            <person name="Klenk H.-P."/>
        </authorList>
    </citation>
    <scope>NUCLEOTIDE SEQUENCE [LARGE SCALE GENOMIC DNA]</scope>
    <source>
        <strain evidence="9 10">DSM 100723</strain>
    </source>
</reference>
<evidence type="ECO:0000256" key="4">
    <source>
        <dbReference type="ARBA" id="ARBA00022729"/>
    </source>
</evidence>
<evidence type="ECO:0000256" key="7">
    <source>
        <dbReference type="RuleBase" id="RU004296"/>
    </source>
</evidence>
<dbReference type="PROSITE" id="PS51257">
    <property type="entry name" value="PROKAR_LIPOPROTEIN"/>
    <property type="match status" value="1"/>
</dbReference>
<protein>
    <recommendedName>
        <fullName evidence="7">Serine protease</fullName>
        <ecNumber evidence="7">3.4.21.-</ecNumber>
    </recommendedName>
</protein>
<evidence type="ECO:0000256" key="8">
    <source>
        <dbReference type="SAM" id="MobiDB-lite"/>
    </source>
</evidence>
<dbReference type="Proteomes" id="UP000523079">
    <property type="component" value="Unassembled WGS sequence"/>
</dbReference>
<evidence type="ECO:0000256" key="3">
    <source>
        <dbReference type="ARBA" id="ARBA00022670"/>
    </source>
</evidence>
<dbReference type="InterPro" id="IPR008256">
    <property type="entry name" value="Peptidase_S1B"/>
</dbReference>
<dbReference type="EMBL" id="JACGWT010000004">
    <property type="protein sequence ID" value="MBA8795138.1"/>
    <property type="molecule type" value="Genomic_DNA"/>
</dbReference>
<keyword evidence="6 7" id="KW-0720">Serine protease</keyword>
<evidence type="ECO:0000256" key="6">
    <source>
        <dbReference type="ARBA" id="ARBA00022825"/>
    </source>
</evidence>
<dbReference type="RefSeq" id="WP_182560733.1">
    <property type="nucleotide sequence ID" value="NZ_JACGWT010000004.1"/>
</dbReference>
<comment type="similarity">
    <text evidence="2 7">Belongs to the peptidase S1B family.</text>
</comment>
<evidence type="ECO:0000256" key="1">
    <source>
        <dbReference type="ARBA" id="ARBA00004613"/>
    </source>
</evidence>
<keyword evidence="10" id="KW-1185">Reference proteome</keyword>
<dbReference type="SUPFAM" id="SSF50494">
    <property type="entry name" value="Trypsin-like serine proteases"/>
    <property type="match status" value="1"/>
</dbReference>
<proteinExistence type="inferred from homology"/>
<feature type="compositionally biased region" description="Low complexity" evidence="8">
    <location>
        <begin position="43"/>
        <end position="68"/>
    </location>
</feature>
<dbReference type="PANTHER" id="PTHR43019:SF23">
    <property type="entry name" value="PROTEASE DO-LIKE 5, CHLOROPLASTIC"/>
    <property type="match status" value="1"/>
</dbReference>
<dbReference type="GO" id="GO:0008236">
    <property type="term" value="F:serine-type peptidase activity"/>
    <property type="evidence" value="ECO:0007669"/>
    <property type="project" value="UniProtKB-KW"/>
</dbReference>
<organism evidence="9 10">
    <name type="scientific">Microlunatus kandeliicorticis</name>
    <dbReference type="NCBI Taxonomy" id="1759536"/>
    <lineage>
        <taxon>Bacteria</taxon>
        <taxon>Bacillati</taxon>
        <taxon>Actinomycetota</taxon>
        <taxon>Actinomycetes</taxon>
        <taxon>Propionibacteriales</taxon>
        <taxon>Propionibacteriaceae</taxon>
        <taxon>Microlunatus</taxon>
    </lineage>
</organism>
<name>A0A7W3ITX7_9ACTN</name>
<gene>
    <name evidence="9" type="ORF">FHX74_002766</name>
</gene>
<dbReference type="InterPro" id="IPR043504">
    <property type="entry name" value="Peptidase_S1_PA_chymotrypsin"/>
</dbReference>
<keyword evidence="5 7" id="KW-0378">Hydrolase</keyword>
<feature type="region of interest" description="Disordered" evidence="8">
    <location>
        <begin position="37"/>
        <end position="68"/>
    </location>
</feature>
<evidence type="ECO:0000313" key="9">
    <source>
        <dbReference type="EMBL" id="MBA8795138.1"/>
    </source>
</evidence>
<evidence type="ECO:0000313" key="10">
    <source>
        <dbReference type="Proteomes" id="UP000523079"/>
    </source>
</evidence>
<dbReference type="PRINTS" id="PR00839">
    <property type="entry name" value="V8PROTEASE"/>
</dbReference>
<dbReference type="GO" id="GO:0005576">
    <property type="term" value="C:extracellular region"/>
    <property type="evidence" value="ECO:0007669"/>
    <property type="project" value="UniProtKB-SubCell"/>
</dbReference>
<dbReference type="InterPro" id="IPR009003">
    <property type="entry name" value="Peptidase_S1_PA"/>
</dbReference>
<dbReference type="Pfam" id="PF13365">
    <property type="entry name" value="Trypsin_2"/>
    <property type="match status" value="1"/>
</dbReference>
<dbReference type="Gene3D" id="2.40.10.10">
    <property type="entry name" value="Trypsin-like serine proteases"/>
    <property type="match status" value="2"/>
</dbReference>
<keyword evidence="4" id="KW-0732">Signal</keyword>
<dbReference type="AlphaFoldDB" id="A0A7W3ITX7"/>
<evidence type="ECO:0000256" key="2">
    <source>
        <dbReference type="ARBA" id="ARBA00008764"/>
    </source>
</evidence>
<keyword evidence="3 7" id="KW-0645">Protease</keyword>
<dbReference type="PANTHER" id="PTHR43019">
    <property type="entry name" value="SERINE ENDOPROTEASE DEGS"/>
    <property type="match status" value="1"/>
</dbReference>
<dbReference type="GO" id="GO:0006508">
    <property type="term" value="P:proteolysis"/>
    <property type="evidence" value="ECO:0007669"/>
    <property type="project" value="UniProtKB-KW"/>
</dbReference>
<comment type="caution">
    <text evidence="9">The sequence shown here is derived from an EMBL/GenBank/DDBJ whole genome shotgun (WGS) entry which is preliminary data.</text>
</comment>